<dbReference type="PROSITE" id="PS50110">
    <property type="entry name" value="RESPONSE_REGULATORY"/>
    <property type="match status" value="1"/>
</dbReference>
<dbReference type="GO" id="GO:0032993">
    <property type="term" value="C:protein-DNA complex"/>
    <property type="evidence" value="ECO:0007669"/>
    <property type="project" value="TreeGrafter"/>
</dbReference>
<dbReference type="EMBL" id="QGGB01000009">
    <property type="protein sequence ID" value="PWN05609.1"/>
    <property type="molecule type" value="Genomic_DNA"/>
</dbReference>
<dbReference type="AlphaFoldDB" id="A0A316TQT2"/>
<reference evidence="8 9" key="1">
    <citation type="submission" date="2018-05" db="EMBL/GenBank/DDBJ databases">
        <title>Rhodohalobacter halophilus gen. nov., sp. nov., a moderately halophilic member of the family Balneolaceae.</title>
        <authorList>
            <person name="Liu Z.-W."/>
        </authorList>
    </citation>
    <scope>NUCLEOTIDE SEQUENCE [LARGE SCALE GENOMIC DNA]</scope>
    <source>
        <strain evidence="8 9">8A47</strain>
    </source>
</reference>
<dbReference type="Proteomes" id="UP000245533">
    <property type="component" value="Unassembled WGS sequence"/>
</dbReference>
<organism evidence="8 9">
    <name type="scientific">Rhodohalobacter mucosus</name>
    <dbReference type="NCBI Taxonomy" id="2079485"/>
    <lineage>
        <taxon>Bacteria</taxon>
        <taxon>Pseudomonadati</taxon>
        <taxon>Balneolota</taxon>
        <taxon>Balneolia</taxon>
        <taxon>Balneolales</taxon>
        <taxon>Balneolaceae</taxon>
        <taxon>Rhodohalobacter</taxon>
    </lineage>
</organism>
<gene>
    <name evidence="8" type="ORF">DDZ15_13505</name>
</gene>
<dbReference type="GO" id="GO:0006355">
    <property type="term" value="P:regulation of DNA-templated transcription"/>
    <property type="evidence" value="ECO:0007669"/>
    <property type="project" value="TreeGrafter"/>
</dbReference>
<dbReference type="PANTHER" id="PTHR48111">
    <property type="entry name" value="REGULATOR OF RPOS"/>
    <property type="match status" value="1"/>
</dbReference>
<dbReference type="PANTHER" id="PTHR48111:SF1">
    <property type="entry name" value="TWO-COMPONENT RESPONSE REGULATOR ORR33"/>
    <property type="match status" value="1"/>
</dbReference>
<feature type="domain" description="Response regulatory" evidence="7">
    <location>
        <begin position="7"/>
        <end position="125"/>
    </location>
</feature>
<keyword evidence="3" id="KW-0805">Transcription regulation</keyword>
<evidence type="ECO:0000256" key="6">
    <source>
        <dbReference type="PROSITE-ProRule" id="PRU00169"/>
    </source>
</evidence>
<feature type="modified residue" description="4-aspartylphosphate" evidence="6">
    <location>
        <position position="56"/>
    </location>
</feature>
<sequence>MSAQAKKILLVEDEEMTARLIIYRLKSLGYEAFHSKDGVNGLKKIRELQPDLVVLDVMLPGKSGFEILQELQEDDFIDERSIKVIMLSNKKRVEDVSRGFNLGAMEYVPKPFKMDEFLLRLNRVLNQ</sequence>
<comment type="caution">
    <text evidence="8">The sequence shown here is derived from an EMBL/GenBank/DDBJ whole genome shotgun (WGS) entry which is preliminary data.</text>
</comment>
<dbReference type="SMART" id="SM00448">
    <property type="entry name" value="REC"/>
    <property type="match status" value="1"/>
</dbReference>
<evidence type="ECO:0000256" key="4">
    <source>
        <dbReference type="ARBA" id="ARBA00023125"/>
    </source>
</evidence>
<evidence type="ECO:0000256" key="2">
    <source>
        <dbReference type="ARBA" id="ARBA00023012"/>
    </source>
</evidence>
<keyword evidence="9" id="KW-1185">Reference proteome</keyword>
<dbReference type="Pfam" id="PF00072">
    <property type="entry name" value="Response_reg"/>
    <property type="match status" value="1"/>
</dbReference>
<dbReference type="OrthoDB" id="9789181at2"/>
<keyword evidence="5" id="KW-0804">Transcription</keyword>
<evidence type="ECO:0000256" key="3">
    <source>
        <dbReference type="ARBA" id="ARBA00023015"/>
    </source>
</evidence>
<dbReference type="GO" id="GO:0000976">
    <property type="term" value="F:transcription cis-regulatory region binding"/>
    <property type="evidence" value="ECO:0007669"/>
    <property type="project" value="TreeGrafter"/>
</dbReference>
<evidence type="ECO:0000313" key="8">
    <source>
        <dbReference type="EMBL" id="PWN05609.1"/>
    </source>
</evidence>
<keyword evidence="2" id="KW-0902">Two-component regulatory system</keyword>
<name>A0A316TQT2_9BACT</name>
<dbReference type="SUPFAM" id="SSF52172">
    <property type="entry name" value="CheY-like"/>
    <property type="match status" value="1"/>
</dbReference>
<proteinExistence type="predicted"/>
<protein>
    <submittedName>
        <fullName evidence="8">Response regulator</fullName>
    </submittedName>
</protein>
<keyword evidence="4" id="KW-0238">DNA-binding</keyword>
<dbReference type="Gene3D" id="3.40.50.2300">
    <property type="match status" value="1"/>
</dbReference>
<keyword evidence="1 6" id="KW-0597">Phosphoprotein</keyword>
<accession>A0A316TQT2</accession>
<dbReference type="RefSeq" id="WP_109647637.1">
    <property type="nucleotide sequence ID" value="NZ_QGGB01000009.1"/>
</dbReference>
<dbReference type="GO" id="GO:0005829">
    <property type="term" value="C:cytosol"/>
    <property type="evidence" value="ECO:0007669"/>
    <property type="project" value="TreeGrafter"/>
</dbReference>
<dbReference type="GO" id="GO:0000156">
    <property type="term" value="F:phosphorelay response regulator activity"/>
    <property type="evidence" value="ECO:0007669"/>
    <property type="project" value="TreeGrafter"/>
</dbReference>
<evidence type="ECO:0000256" key="5">
    <source>
        <dbReference type="ARBA" id="ARBA00023163"/>
    </source>
</evidence>
<evidence type="ECO:0000313" key="9">
    <source>
        <dbReference type="Proteomes" id="UP000245533"/>
    </source>
</evidence>
<dbReference type="CDD" id="cd17574">
    <property type="entry name" value="REC_OmpR"/>
    <property type="match status" value="1"/>
</dbReference>
<dbReference type="InterPro" id="IPR001789">
    <property type="entry name" value="Sig_transdc_resp-reg_receiver"/>
</dbReference>
<dbReference type="InterPro" id="IPR011006">
    <property type="entry name" value="CheY-like_superfamily"/>
</dbReference>
<evidence type="ECO:0000256" key="1">
    <source>
        <dbReference type="ARBA" id="ARBA00022553"/>
    </source>
</evidence>
<evidence type="ECO:0000259" key="7">
    <source>
        <dbReference type="PROSITE" id="PS50110"/>
    </source>
</evidence>
<dbReference type="InterPro" id="IPR039420">
    <property type="entry name" value="WalR-like"/>
</dbReference>